<comment type="caution">
    <text evidence="5">The sequence shown here is derived from an EMBL/GenBank/DDBJ whole genome shotgun (WGS) entry which is preliminary data.</text>
</comment>
<dbReference type="PANTHER" id="PTHR43284:SF1">
    <property type="entry name" value="ASPARAGINE SYNTHETASE"/>
    <property type="match status" value="1"/>
</dbReference>
<dbReference type="EC" id="6.3.5.4" evidence="2"/>
<dbReference type="EMBL" id="JAEVLS010000002">
    <property type="protein sequence ID" value="MBM0105185.1"/>
    <property type="molecule type" value="Genomic_DNA"/>
</dbReference>
<accession>A0ABS1WW35</accession>
<reference evidence="5 6" key="1">
    <citation type="journal article" date="2021" name="Int. J. Syst. Evol. Microbiol.">
        <title>Steroidobacter gossypii sp. nov., isolated from soil of cotton cropping field.</title>
        <authorList>
            <person name="Huang R."/>
            <person name="Yang S."/>
            <person name="Zhen C."/>
            <person name="Liu W."/>
        </authorList>
    </citation>
    <scope>NUCLEOTIDE SEQUENCE [LARGE SCALE GENOMIC DNA]</scope>
    <source>
        <strain evidence="5 6">S1-65</strain>
    </source>
</reference>
<dbReference type="PANTHER" id="PTHR43284">
    <property type="entry name" value="ASPARAGINE SYNTHETASE (GLUTAMINE-HYDROLYZING)"/>
    <property type="match status" value="1"/>
</dbReference>
<gene>
    <name evidence="5" type="ORF">JM946_10505</name>
</gene>
<comment type="pathway">
    <text evidence="1">Amino-acid biosynthesis; L-asparagine biosynthesis; L-asparagine from L-aspartate (L-Gln route): step 1/1.</text>
</comment>
<evidence type="ECO:0000313" key="5">
    <source>
        <dbReference type="EMBL" id="MBM0105185.1"/>
    </source>
</evidence>
<dbReference type="SUPFAM" id="SSF56235">
    <property type="entry name" value="N-terminal nucleophile aminohydrolases (Ntn hydrolases)"/>
    <property type="match status" value="1"/>
</dbReference>
<evidence type="ECO:0000256" key="3">
    <source>
        <dbReference type="ARBA" id="ARBA00048741"/>
    </source>
</evidence>
<feature type="domain" description="Asparagine synthetase" evidence="4">
    <location>
        <begin position="212"/>
        <end position="567"/>
    </location>
</feature>
<evidence type="ECO:0000259" key="4">
    <source>
        <dbReference type="Pfam" id="PF00733"/>
    </source>
</evidence>
<dbReference type="InterPro" id="IPR014729">
    <property type="entry name" value="Rossmann-like_a/b/a_fold"/>
</dbReference>
<dbReference type="InterPro" id="IPR029055">
    <property type="entry name" value="Ntn_hydrolases_N"/>
</dbReference>
<sequence>MDVPGLRVYLTGLRPPSTESIAFPRGDGLVLGTLFDCATLEREPGARVQLSESESDRIVASGGTHLVDRYWGRYVSFICSTSNSTLRVLRDPTGVLPCYYAAISNLLIFFSWADDARMAGLDGCTIDWHYIARHLCCADPQSRATGLREISQVHPGECIELRDGKITASRQLWDPVSIARREWPNSIEESTRHVRARTEQVVTAWASRYPRIVHLLSGGLDSSVLLHCLASAPSRPRITCLNYYGLAGVNSDERFFARLALSGHDCELIERPSQSPAHDLRGMLDCARTTVPLGLIYRTLTQEVERKLAQDTGAAAYFTGVGGDAVFYQGPVPLALADQMRAHFGTNGCFDLALSIARMDNLSLGSVLWQACRALLPIARVDEMVKSVRERSVVSPDVLRAAANEPDFFWHRYTATRGRLPPAKLRHLYQMRGYGVYFYSPFAERGDPEYVCPLISQPLVDLCLQIPVYMHTAAGWDRALERRAFMDVLPSRVVQRRRKGSIGVAMNVLLQNNLEFVRELMLEGQLIEHQLLDRRKVEAALTGANVGLSPAAAEIIGEHLSTEAWLRRWSFSDSA</sequence>
<dbReference type="Pfam" id="PF00733">
    <property type="entry name" value="Asn_synthase"/>
    <property type="match status" value="1"/>
</dbReference>
<dbReference type="InterPro" id="IPR001962">
    <property type="entry name" value="Asn_synthase"/>
</dbReference>
<dbReference type="InterPro" id="IPR051786">
    <property type="entry name" value="ASN_synthetase/amidase"/>
</dbReference>
<dbReference type="RefSeq" id="WP_203167241.1">
    <property type="nucleotide sequence ID" value="NZ_JAEVLS010000002.1"/>
</dbReference>
<evidence type="ECO:0000313" key="6">
    <source>
        <dbReference type="Proteomes" id="UP000661077"/>
    </source>
</evidence>
<dbReference type="SUPFAM" id="SSF52402">
    <property type="entry name" value="Adenine nucleotide alpha hydrolases-like"/>
    <property type="match status" value="1"/>
</dbReference>
<keyword evidence="6" id="KW-1185">Reference proteome</keyword>
<evidence type="ECO:0000256" key="1">
    <source>
        <dbReference type="ARBA" id="ARBA00005187"/>
    </source>
</evidence>
<dbReference type="Proteomes" id="UP000661077">
    <property type="component" value="Unassembled WGS sequence"/>
</dbReference>
<organism evidence="5 6">
    <name type="scientific">Steroidobacter gossypii</name>
    <dbReference type="NCBI Taxonomy" id="2805490"/>
    <lineage>
        <taxon>Bacteria</taxon>
        <taxon>Pseudomonadati</taxon>
        <taxon>Pseudomonadota</taxon>
        <taxon>Gammaproteobacteria</taxon>
        <taxon>Steroidobacterales</taxon>
        <taxon>Steroidobacteraceae</taxon>
        <taxon>Steroidobacter</taxon>
    </lineage>
</organism>
<comment type="catalytic activity">
    <reaction evidence="3">
        <text>L-aspartate + L-glutamine + ATP + H2O = L-asparagine + L-glutamate + AMP + diphosphate + H(+)</text>
        <dbReference type="Rhea" id="RHEA:12228"/>
        <dbReference type="ChEBI" id="CHEBI:15377"/>
        <dbReference type="ChEBI" id="CHEBI:15378"/>
        <dbReference type="ChEBI" id="CHEBI:29985"/>
        <dbReference type="ChEBI" id="CHEBI:29991"/>
        <dbReference type="ChEBI" id="CHEBI:30616"/>
        <dbReference type="ChEBI" id="CHEBI:33019"/>
        <dbReference type="ChEBI" id="CHEBI:58048"/>
        <dbReference type="ChEBI" id="CHEBI:58359"/>
        <dbReference type="ChEBI" id="CHEBI:456215"/>
        <dbReference type="EC" id="6.3.5.4"/>
    </reaction>
</comment>
<dbReference type="Gene3D" id="3.40.50.620">
    <property type="entry name" value="HUPs"/>
    <property type="match status" value="1"/>
</dbReference>
<evidence type="ECO:0000256" key="2">
    <source>
        <dbReference type="ARBA" id="ARBA00012737"/>
    </source>
</evidence>
<proteinExistence type="predicted"/>
<name>A0ABS1WW35_9GAMM</name>
<protein>
    <recommendedName>
        <fullName evidence="2">asparagine synthase (glutamine-hydrolyzing)</fullName>
        <ecNumber evidence="2">6.3.5.4</ecNumber>
    </recommendedName>
</protein>